<evidence type="ECO:0000313" key="9">
    <source>
        <dbReference type="EMBL" id="TVU08109.1"/>
    </source>
</evidence>
<dbReference type="Gene3D" id="1.10.238.10">
    <property type="entry name" value="EF-hand"/>
    <property type="match status" value="1"/>
</dbReference>
<feature type="region of interest" description="Disordered" evidence="7">
    <location>
        <begin position="90"/>
        <end position="111"/>
    </location>
</feature>
<keyword evidence="6" id="KW-0472">Membrane</keyword>
<dbReference type="PROSITE" id="PS50222">
    <property type="entry name" value="EF_HAND_2"/>
    <property type="match status" value="1"/>
</dbReference>
<dbReference type="InterPro" id="IPR018108">
    <property type="entry name" value="MCP_transmembrane"/>
</dbReference>
<dbReference type="GO" id="GO:0005743">
    <property type="term" value="C:mitochondrial inner membrane"/>
    <property type="evidence" value="ECO:0007669"/>
    <property type="project" value="UniProtKB-SubCell"/>
</dbReference>
<evidence type="ECO:0000259" key="8">
    <source>
        <dbReference type="PROSITE" id="PS50222"/>
    </source>
</evidence>
<evidence type="ECO:0000256" key="1">
    <source>
        <dbReference type="ARBA" id="ARBA00004448"/>
    </source>
</evidence>
<evidence type="ECO:0000256" key="4">
    <source>
        <dbReference type="ARBA" id="ARBA00022737"/>
    </source>
</evidence>
<dbReference type="InterPro" id="IPR011992">
    <property type="entry name" value="EF-hand-dom_pair"/>
</dbReference>
<dbReference type="Pfam" id="PF00153">
    <property type="entry name" value="Mito_carr"/>
    <property type="match status" value="1"/>
</dbReference>
<dbReference type="PROSITE" id="PS51257">
    <property type="entry name" value="PROKAR_LIPOPROTEIN"/>
    <property type="match status" value="1"/>
</dbReference>
<sequence length="299" mass="32540">MTKARRHTRGLPGPCLPSPSSPPPVATAAAAAACGGGREVASRRGKAAAVNHGSTCSAAARDGEGAGERKSARCFAFVDVSGRGQARLRADRGRAGGAAGARRVNSSAGARPRLRTATVRRPRRLRRLSALHGRQGARALPLFQATIDVEHKTDASLPEELWTHASSRLCLDFWRSSLVVCFIDGIEINDEELARFVEHVDKDNNGIITFEEWRDFLLLYPNEVTIENIYHHWERVCLVDIGEQAAIPEGIRQTRQRKQVDLIAGGIAGAASRTATAPLDRLKVIMQVQTTRYYSDACN</sequence>
<accession>A0A5J9T9V2</accession>
<dbReference type="OrthoDB" id="270584at2759"/>
<evidence type="ECO:0000256" key="2">
    <source>
        <dbReference type="ARBA" id="ARBA00022448"/>
    </source>
</evidence>
<comment type="subcellular location">
    <subcellularLocation>
        <location evidence="1">Mitochondrion inner membrane</location>
        <topology evidence="1">Multi-pass membrane protein</topology>
    </subcellularLocation>
</comment>
<dbReference type="EMBL" id="RWGY01000039">
    <property type="protein sequence ID" value="TVU08109.1"/>
    <property type="molecule type" value="Genomic_DNA"/>
</dbReference>
<proteinExistence type="predicted"/>
<dbReference type="InterPro" id="IPR002048">
    <property type="entry name" value="EF_hand_dom"/>
</dbReference>
<feature type="compositionally biased region" description="Low complexity" evidence="7">
    <location>
        <begin position="100"/>
        <end position="111"/>
    </location>
</feature>
<dbReference type="InterPro" id="IPR018247">
    <property type="entry name" value="EF_Hand_1_Ca_BS"/>
</dbReference>
<dbReference type="PRINTS" id="PR00926">
    <property type="entry name" value="MITOCARRIER"/>
</dbReference>
<evidence type="ECO:0000313" key="10">
    <source>
        <dbReference type="Proteomes" id="UP000324897"/>
    </source>
</evidence>
<keyword evidence="4" id="KW-0677">Repeat</keyword>
<dbReference type="InterPro" id="IPR023395">
    <property type="entry name" value="MCP_dom_sf"/>
</dbReference>
<organism evidence="9 10">
    <name type="scientific">Eragrostis curvula</name>
    <name type="common">weeping love grass</name>
    <dbReference type="NCBI Taxonomy" id="38414"/>
    <lineage>
        <taxon>Eukaryota</taxon>
        <taxon>Viridiplantae</taxon>
        <taxon>Streptophyta</taxon>
        <taxon>Embryophyta</taxon>
        <taxon>Tracheophyta</taxon>
        <taxon>Spermatophyta</taxon>
        <taxon>Magnoliopsida</taxon>
        <taxon>Liliopsida</taxon>
        <taxon>Poales</taxon>
        <taxon>Poaceae</taxon>
        <taxon>PACMAD clade</taxon>
        <taxon>Chloridoideae</taxon>
        <taxon>Eragrostideae</taxon>
        <taxon>Eragrostidinae</taxon>
        <taxon>Eragrostis</taxon>
    </lineage>
</organism>
<keyword evidence="10" id="KW-1185">Reference proteome</keyword>
<keyword evidence="2" id="KW-0813">Transport</keyword>
<dbReference type="SUPFAM" id="SSF47473">
    <property type="entry name" value="EF-hand"/>
    <property type="match status" value="1"/>
</dbReference>
<dbReference type="InterPro" id="IPR002067">
    <property type="entry name" value="MCP"/>
</dbReference>
<reference evidence="9 10" key="1">
    <citation type="journal article" date="2019" name="Sci. Rep.">
        <title>A high-quality genome of Eragrostis curvula grass provides insights into Poaceae evolution and supports new strategies to enhance forage quality.</title>
        <authorList>
            <person name="Carballo J."/>
            <person name="Santos B.A.C.M."/>
            <person name="Zappacosta D."/>
            <person name="Garbus I."/>
            <person name="Selva J.P."/>
            <person name="Gallo C.A."/>
            <person name="Diaz A."/>
            <person name="Albertini E."/>
            <person name="Caccamo M."/>
            <person name="Echenique V."/>
        </authorList>
    </citation>
    <scope>NUCLEOTIDE SEQUENCE [LARGE SCALE GENOMIC DNA]</scope>
    <source>
        <strain evidence="10">cv. Victoria</strain>
        <tissue evidence="9">Leaf</tissue>
    </source>
</reference>
<gene>
    <name evidence="9" type="ORF">EJB05_41496</name>
</gene>
<name>A0A5J9T9V2_9POAL</name>
<dbReference type="PROSITE" id="PS00018">
    <property type="entry name" value="EF_HAND_1"/>
    <property type="match status" value="1"/>
</dbReference>
<dbReference type="SUPFAM" id="SSF103506">
    <property type="entry name" value="Mitochondrial carrier"/>
    <property type="match status" value="1"/>
</dbReference>
<feature type="region of interest" description="Disordered" evidence="7">
    <location>
        <begin position="1"/>
        <end position="24"/>
    </location>
</feature>
<keyword evidence="3" id="KW-0812">Transmembrane</keyword>
<dbReference type="Gene3D" id="1.50.40.10">
    <property type="entry name" value="Mitochondrial carrier domain"/>
    <property type="match status" value="1"/>
</dbReference>
<keyword evidence="5" id="KW-0106">Calcium</keyword>
<evidence type="ECO:0000256" key="3">
    <source>
        <dbReference type="ARBA" id="ARBA00022692"/>
    </source>
</evidence>
<evidence type="ECO:0000256" key="7">
    <source>
        <dbReference type="SAM" id="MobiDB-lite"/>
    </source>
</evidence>
<protein>
    <recommendedName>
        <fullName evidence="8">EF-hand domain-containing protein</fullName>
    </recommendedName>
</protein>
<feature type="compositionally biased region" description="Pro residues" evidence="7">
    <location>
        <begin position="14"/>
        <end position="24"/>
    </location>
</feature>
<comment type="caution">
    <text evidence="9">The sequence shown here is derived from an EMBL/GenBank/DDBJ whole genome shotgun (WGS) entry which is preliminary data.</text>
</comment>
<evidence type="ECO:0000256" key="6">
    <source>
        <dbReference type="ARBA" id="ARBA00023136"/>
    </source>
</evidence>
<dbReference type="Proteomes" id="UP000324897">
    <property type="component" value="Chromosome 3"/>
</dbReference>
<feature type="domain" description="EF-hand" evidence="8">
    <location>
        <begin position="188"/>
        <end position="223"/>
    </location>
</feature>
<dbReference type="Gramene" id="TVU08109">
    <property type="protein sequence ID" value="TVU08109"/>
    <property type="gene ID" value="EJB05_41496"/>
</dbReference>
<dbReference type="AlphaFoldDB" id="A0A5J9T9V2"/>
<dbReference type="GO" id="GO:0055085">
    <property type="term" value="P:transmembrane transport"/>
    <property type="evidence" value="ECO:0007669"/>
    <property type="project" value="InterPro"/>
</dbReference>
<dbReference type="GO" id="GO:0005509">
    <property type="term" value="F:calcium ion binding"/>
    <property type="evidence" value="ECO:0007669"/>
    <property type="project" value="InterPro"/>
</dbReference>
<evidence type="ECO:0000256" key="5">
    <source>
        <dbReference type="ARBA" id="ARBA00022837"/>
    </source>
</evidence>